<dbReference type="AlphaFoldDB" id="A0A3N6R0S3"/>
<evidence type="ECO:0000256" key="5">
    <source>
        <dbReference type="ARBA" id="ARBA00022989"/>
    </source>
</evidence>
<name>A0A3N6R0S3_9CYAN</name>
<keyword evidence="6 7" id="KW-0472">Membrane</keyword>
<feature type="transmembrane region" description="Helical" evidence="7">
    <location>
        <begin position="46"/>
        <end position="66"/>
    </location>
</feature>
<dbReference type="InterPro" id="IPR051907">
    <property type="entry name" value="DoxX-like_oxidoreductase"/>
</dbReference>
<dbReference type="Proteomes" id="UP000269154">
    <property type="component" value="Unassembled WGS sequence"/>
</dbReference>
<protein>
    <submittedName>
        <fullName evidence="8">DoxX family protein</fullName>
    </submittedName>
</protein>
<reference evidence="8 9" key="1">
    <citation type="journal article" date="2018" name="ACS Chem. Biol.">
        <title>Ketoreductase domain dysfunction expands chemodiversity: malyngamide biosynthesis in the cyanobacterium Okeania hirsuta.</title>
        <authorList>
            <person name="Moss N.A."/>
            <person name="Leao T."/>
            <person name="Rankin M."/>
            <person name="McCullough T.M."/>
            <person name="Qu P."/>
            <person name="Korobeynikov A."/>
            <person name="Smith J.L."/>
            <person name="Gerwick L."/>
            <person name="Gerwick W.H."/>
        </authorList>
    </citation>
    <scope>NUCLEOTIDE SEQUENCE [LARGE SCALE GENOMIC DNA]</scope>
    <source>
        <strain evidence="8 9">PAB10Feb10-1</strain>
    </source>
</reference>
<dbReference type="RefSeq" id="WP_124147408.1">
    <property type="nucleotide sequence ID" value="NZ_CAWOKI010000259.1"/>
</dbReference>
<gene>
    <name evidence="8" type="ORF">D5R40_30370</name>
</gene>
<dbReference type="InterPro" id="IPR032808">
    <property type="entry name" value="DoxX"/>
</dbReference>
<dbReference type="Pfam" id="PF07681">
    <property type="entry name" value="DoxX"/>
    <property type="match status" value="1"/>
</dbReference>
<dbReference type="EMBL" id="RCBY01000340">
    <property type="protein sequence ID" value="RQH23390.1"/>
    <property type="molecule type" value="Genomic_DNA"/>
</dbReference>
<accession>A0A3N6R0S3</accession>
<evidence type="ECO:0000256" key="7">
    <source>
        <dbReference type="SAM" id="Phobius"/>
    </source>
</evidence>
<evidence type="ECO:0000256" key="6">
    <source>
        <dbReference type="ARBA" id="ARBA00023136"/>
    </source>
</evidence>
<evidence type="ECO:0000313" key="9">
    <source>
        <dbReference type="Proteomes" id="UP000269154"/>
    </source>
</evidence>
<comment type="caution">
    <text evidence="8">The sequence shown here is derived from an EMBL/GenBank/DDBJ whole genome shotgun (WGS) entry which is preliminary data.</text>
</comment>
<keyword evidence="9" id="KW-1185">Reference proteome</keyword>
<dbReference type="PANTHER" id="PTHR33452:SF1">
    <property type="entry name" value="INNER MEMBRANE PROTEIN YPHA-RELATED"/>
    <property type="match status" value="1"/>
</dbReference>
<feature type="transmembrane region" description="Helical" evidence="7">
    <location>
        <begin position="103"/>
        <end position="122"/>
    </location>
</feature>
<keyword evidence="3" id="KW-1003">Cell membrane</keyword>
<organism evidence="8 9">
    <name type="scientific">Okeania hirsuta</name>
    <dbReference type="NCBI Taxonomy" id="1458930"/>
    <lineage>
        <taxon>Bacteria</taxon>
        <taxon>Bacillati</taxon>
        <taxon>Cyanobacteriota</taxon>
        <taxon>Cyanophyceae</taxon>
        <taxon>Oscillatoriophycideae</taxon>
        <taxon>Oscillatoriales</taxon>
        <taxon>Microcoleaceae</taxon>
        <taxon>Okeania</taxon>
    </lineage>
</organism>
<dbReference type="OrthoDB" id="495902at2"/>
<dbReference type="PANTHER" id="PTHR33452">
    <property type="entry name" value="OXIDOREDUCTASE CATD-RELATED"/>
    <property type="match status" value="1"/>
</dbReference>
<evidence type="ECO:0000256" key="2">
    <source>
        <dbReference type="ARBA" id="ARBA00006679"/>
    </source>
</evidence>
<proteinExistence type="inferred from homology"/>
<sequence>MNNLQKWTSLLGRIFLSAVFIKSGIGKILDPASAQQYMASAGIPGWLLFPTIAVLLIGGLSVLVGYKARYGALLLIGFLIPSTVIFHNLFADASQEIAFMKNLGLIGGLLMIYSFGPGSISFDGKNINYD</sequence>
<dbReference type="GO" id="GO:0005886">
    <property type="term" value="C:plasma membrane"/>
    <property type="evidence" value="ECO:0007669"/>
    <property type="project" value="UniProtKB-SubCell"/>
</dbReference>
<keyword evidence="5 7" id="KW-1133">Transmembrane helix</keyword>
<evidence type="ECO:0000256" key="3">
    <source>
        <dbReference type="ARBA" id="ARBA00022475"/>
    </source>
</evidence>
<keyword evidence="4 7" id="KW-0812">Transmembrane</keyword>
<feature type="transmembrane region" description="Helical" evidence="7">
    <location>
        <begin position="72"/>
        <end position="91"/>
    </location>
</feature>
<comment type="similarity">
    <text evidence="2">Belongs to the DoxX family.</text>
</comment>
<comment type="subcellular location">
    <subcellularLocation>
        <location evidence="1">Cell membrane</location>
        <topology evidence="1">Multi-pass membrane protein</topology>
    </subcellularLocation>
</comment>
<evidence type="ECO:0000256" key="4">
    <source>
        <dbReference type="ARBA" id="ARBA00022692"/>
    </source>
</evidence>
<evidence type="ECO:0000256" key="1">
    <source>
        <dbReference type="ARBA" id="ARBA00004651"/>
    </source>
</evidence>
<feature type="transmembrane region" description="Helical" evidence="7">
    <location>
        <begin position="6"/>
        <end position="25"/>
    </location>
</feature>
<evidence type="ECO:0000313" key="8">
    <source>
        <dbReference type="EMBL" id="RQH23390.1"/>
    </source>
</evidence>